<gene>
    <name evidence="1" type="ORF">FN846DRAFT_977517</name>
</gene>
<proteinExistence type="predicted"/>
<evidence type="ECO:0000313" key="1">
    <source>
        <dbReference type="EMBL" id="KAA8893761.1"/>
    </source>
</evidence>
<keyword evidence="2" id="KW-1185">Reference proteome</keyword>
<dbReference type="EMBL" id="VXIS01000405">
    <property type="protein sequence ID" value="KAA8893761.1"/>
    <property type="molecule type" value="Genomic_DNA"/>
</dbReference>
<dbReference type="Proteomes" id="UP000326924">
    <property type="component" value="Unassembled WGS sequence"/>
</dbReference>
<accession>A0A5J5EEV9</accession>
<protein>
    <submittedName>
        <fullName evidence="1">Uncharacterized protein</fullName>
    </submittedName>
</protein>
<dbReference type="AlphaFoldDB" id="A0A5J5EEV9"/>
<name>A0A5J5EEV9_9PEZI</name>
<evidence type="ECO:0000313" key="2">
    <source>
        <dbReference type="Proteomes" id="UP000326924"/>
    </source>
</evidence>
<comment type="caution">
    <text evidence="1">The sequence shown here is derived from an EMBL/GenBank/DDBJ whole genome shotgun (WGS) entry which is preliminary data.</text>
</comment>
<reference evidence="1 2" key="1">
    <citation type="submission" date="2019-09" db="EMBL/GenBank/DDBJ databases">
        <title>Draft genome of the ectomycorrhizal ascomycete Sphaerosporella brunnea.</title>
        <authorList>
            <consortium name="DOE Joint Genome Institute"/>
            <person name="Benucci G.M."/>
            <person name="Marozzi G."/>
            <person name="Antonielli L."/>
            <person name="Sanchez S."/>
            <person name="Marco P."/>
            <person name="Wang X."/>
            <person name="Falini L.B."/>
            <person name="Barry K."/>
            <person name="Haridas S."/>
            <person name="Lipzen A."/>
            <person name="Labutti K."/>
            <person name="Grigoriev I.V."/>
            <person name="Murat C."/>
            <person name="Martin F."/>
            <person name="Albertini E."/>
            <person name="Donnini D."/>
            <person name="Bonito G."/>
        </authorList>
    </citation>
    <scope>NUCLEOTIDE SEQUENCE [LARGE SCALE GENOMIC DNA]</scope>
    <source>
        <strain evidence="1 2">Sb_GMNB300</strain>
    </source>
</reference>
<organism evidence="1 2">
    <name type="scientific">Sphaerosporella brunnea</name>
    <dbReference type="NCBI Taxonomy" id="1250544"/>
    <lineage>
        <taxon>Eukaryota</taxon>
        <taxon>Fungi</taxon>
        <taxon>Dikarya</taxon>
        <taxon>Ascomycota</taxon>
        <taxon>Pezizomycotina</taxon>
        <taxon>Pezizomycetes</taxon>
        <taxon>Pezizales</taxon>
        <taxon>Pyronemataceae</taxon>
        <taxon>Sphaerosporella</taxon>
    </lineage>
</organism>
<dbReference type="InParanoid" id="A0A5J5EEV9"/>
<sequence>MMQPRNDAKFRFLMLFAVCLLFVRGARVTLMLMWMLQINACVFGLRSLRMCRGTTGRAGWSTCNSMDFLKVV</sequence>